<feature type="compositionally biased region" description="Basic residues" evidence="4">
    <location>
        <begin position="102"/>
        <end position="115"/>
    </location>
</feature>
<keyword evidence="2" id="KW-0479">Metal-binding</keyword>
<sequence length="252" mass="27350">MRTGSWIPGNGDKDGQTGSIDTPAAEPPEDLPQSISTSLPSTEAQDTPIVPGAGEQPGWLGSQSPLIGPDDREVSTTSARNSQRETFIHPDPQVGDLENRPRGTRRAPAKRRRRLPATPQALANPFREFVLTDRWAVMNQRGKLAQCSVDDAIYLFRRSENIMVITGASISTSAGLPDFRSSTGLFSKLPEELFSLKTFENDPTVFYQEAKDILVPETEGSSRADEEDANAEKEDPSPEDKANDPASPCGGL</sequence>
<keyword evidence="1" id="KW-0808">Transferase</keyword>
<evidence type="ECO:0000256" key="1">
    <source>
        <dbReference type="ARBA" id="ARBA00022679"/>
    </source>
</evidence>
<dbReference type="InterPro" id="IPR050134">
    <property type="entry name" value="NAD-dep_sirtuin_deacylases"/>
</dbReference>
<dbReference type="InterPro" id="IPR026591">
    <property type="entry name" value="Sirtuin_cat_small_dom_sf"/>
</dbReference>
<dbReference type="PANTHER" id="PTHR11085:SF9">
    <property type="entry name" value="NAD-DEPENDENT PROTEIN DEACETYLASE SIRTUIN-1"/>
    <property type="match status" value="1"/>
</dbReference>
<dbReference type="AlphaFoldDB" id="A0AAE8MX82"/>
<dbReference type="InterPro" id="IPR003000">
    <property type="entry name" value="Sirtuin"/>
</dbReference>
<dbReference type="InterPro" id="IPR029035">
    <property type="entry name" value="DHS-like_NAD/FAD-binding_dom"/>
</dbReference>
<dbReference type="GO" id="GO:0046872">
    <property type="term" value="F:metal ion binding"/>
    <property type="evidence" value="ECO:0007669"/>
    <property type="project" value="UniProtKB-KW"/>
</dbReference>
<dbReference type="Gene3D" id="3.40.50.1220">
    <property type="entry name" value="TPP-binding domain"/>
    <property type="match status" value="1"/>
</dbReference>
<dbReference type="SUPFAM" id="SSF52467">
    <property type="entry name" value="DHS-like NAD/FAD-binding domain"/>
    <property type="match status" value="1"/>
</dbReference>
<evidence type="ECO:0000256" key="3">
    <source>
        <dbReference type="ARBA" id="ARBA00022833"/>
    </source>
</evidence>
<comment type="caution">
    <text evidence="5">The sequence shown here is derived from an EMBL/GenBank/DDBJ whole genome shotgun (WGS) entry which is preliminary data.</text>
</comment>
<gene>
    <name evidence="5" type="ORF">DNG_03941</name>
</gene>
<feature type="compositionally biased region" description="Polar residues" evidence="4">
    <location>
        <begin position="33"/>
        <end position="45"/>
    </location>
</feature>
<accession>A0AAE8MX82</accession>
<evidence type="ECO:0000256" key="4">
    <source>
        <dbReference type="SAM" id="MobiDB-lite"/>
    </source>
</evidence>
<dbReference type="Pfam" id="PF02146">
    <property type="entry name" value="SIR2"/>
    <property type="match status" value="1"/>
</dbReference>
<dbReference type="Gene3D" id="3.30.1600.10">
    <property type="entry name" value="SIR2/SIRT2 'Small Domain"/>
    <property type="match status" value="1"/>
</dbReference>
<dbReference type="GO" id="GO:0005634">
    <property type="term" value="C:nucleus"/>
    <property type="evidence" value="ECO:0007669"/>
    <property type="project" value="TreeGrafter"/>
</dbReference>
<organism evidence="5 6">
    <name type="scientific">Cephalotrichum gorgonifer</name>
    <dbReference type="NCBI Taxonomy" id="2041049"/>
    <lineage>
        <taxon>Eukaryota</taxon>
        <taxon>Fungi</taxon>
        <taxon>Dikarya</taxon>
        <taxon>Ascomycota</taxon>
        <taxon>Pezizomycotina</taxon>
        <taxon>Sordariomycetes</taxon>
        <taxon>Hypocreomycetidae</taxon>
        <taxon>Microascales</taxon>
        <taxon>Microascaceae</taxon>
        <taxon>Cephalotrichum</taxon>
    </lineage>
</organism>
<keyword evidence="6" id="KW-1185">Reference proteome</keyword>
<name>A0AAE8MX82_9PEZI</name>
<dbReference type="PANTHER" id="PTHR11085">
    <property type="entry name" value="NAD-DEPENDENT PROTEIN DEACYLASE SIRTUIN-5, MITOCHONDRIAL-RELATED"/>
    <property type="match status" value="1"/>
</dbReference>
<evidence type="ECO:0000256" key="2">
    <source>
        <dbReference type="ARBA" id="ARBA00022723"/>
    </source>
</evidence>
<evidence type="ECO:0000313" key="5">
    <source>
        <dbReference type="EMBL" id="SPO01194.1"/>
    </source>
</evidence>
<dbReference type="EMBL" id="ONZQ02000004">
    <property type="protein sequence ID" value="SPO01194.1"/>
    <property type="molecule type" value="Genomic_DNA"/>
</dbReference>
<feature type="region of interest" description="Disordered" evidence="4">
    <location>
        <begin position="216"/>
        <end position="252"/>
    </location>
</feature>
<dbReference type="GO" id="GO:0070403">
    <property type="term" value="F:NAD+ binding"/>
    <property type="evidence" value="ECO:0007669"/>
    <property type="project" value="InterPro"/>
</dbReference>
<evidence type="ECO:0000313" key="6">
    <source>
        <dbReference type="Proteomes" id="UP001187682"/>
    </source>
</evidence>
<dbReference type="GO" id="GO:0046970">
    <property type="term" value="F:histone H4K16 deacetylase activity, NAD-dependent"/>
    <property type="evidence" value="ECO:0007669"/>
    <property type="project" value="TreeGrafter"/>
</dbReference>
<keyword evidence="3" id="KW-0862">Zinc</keyword>
<reference evidence="5" key="1">
    <citation type="submission" date="2018-03" db="EMBL/GenBank/DDBJ databases">
        <authorList>
            <person name="Guldener U."/>
        </authorList>
    </citation>
    <scope>NUCLEOTIDE SEQUENCE</scope>
</reference>
<feature type="compositionally biased region" description="Basic and acidic residues" evidence="4">
    <location>
        <begin position="216"/>
        <end position="243"/>
    </location>
</feature>
<proteinExistence type="predicted"/>
<feature type="region of interest" description="Disordered" evidence="4">
    <location>
        <begin position="1"/>
        <end position="119"/>
    </location>
</feature>
<protein>
    <submittedName>
        <fullName evidence="5">Uncharacterized protein</fullName>
    </submittedName>
</protein>
<dbReference type="Proteomes" id="UP001187682">
    <property type="component" value="Unassembled WGS sequence"/>
</dbReference>